<sequence>MVILHCNFKTAVIMKNSQDVFESHMKAVDTLNAFNVAEDYTEDALFITPNKTYKGKGEIFEFYKEFLPNFEDFQFNTIKQEAHGNVVYFVWNGKNKHIDVQLATDTYIIENGKIKQHTFAAVNH</sequence>
<dbReference type="InterPro" id="IPR032710">
    <property type="entry name" value="NTF2-like_dom_sf"/>
</dbReference>
<dbReference type="SUPFAM" id="SSF54427">
    <property type="entry name" value="NTF2-like"/>
    <property type="match status" value="1"/>
</dbReference>
<evidence type="ECO:0000313" key="3">
    <source>
        <dbReference type="Proteomes" id="UP000184432"/>
    </source>
</evidence>
<protein>
    <submittedName>
        <fullName evidence="2">SnoaL-like domain-containing protein</fullName>
    </submittedName>
</protein>
<organism evidence="2 3">
    <name type="scientific">Aquimarina spongiae</name>
    <dbReference type="NCBI Taxonomy" id="570521"/>
    <lineage>
        <taxon>Bacteria</taxon>
        <taxon>Pseudomonadati</taxon>
        <taxon>Bacteroidota</taxon>
        <taxon>Flavobacteriia</taxon>
        <taxon>Flavobacteriales</taxon>
        <taxon>Flavobacteriaceae</taxon>
        <taxon>Aquimarina</taxon>
    </lineage>
</organism>
<dbReference type="InterPro" id="IPR037401">
    <property type="entry name" value="SnoaL-like"/>
</dbReference>
<dbReference type="EMBL" id="FQYP01000003">
    <property type="protein sequence ID" value="SHI77511.1"/>
    <property type="molecule type" value="Genomic_DNA"/>
</dbReference>
<evidence type="ECO:0000259" key="1">
    <source>
        <dbReference type="Pfam" id="PF12680"/>
    </source>
</evidence>
<keyword evidence="3" id="KW-1185">Reference proteome</keyword>
<dbReference type="STRING" id="570521.SAMN04488508_10353"/>
<feature type="domain" description="SnoaL-like" evidence="1">
    <location>
        <begin position="24"/>
        <end position="117"/>
    </location>
</feature>
<dbReference type="Proteomes" id="UP000184432">
    <property type="component" value="Unassembled WGS sequence"/>
</dbReference>
<dbReference type="Gene3D" id="3.10.450.50">
    <property type="match status" value="1"/>
</dbReference>
<gene>
    <name evidence="2" type="ORF">SAMN04488508_10353</name>
</gene>
<dbReference type="AlphaFoldDB" id="A0A1M6DWB2"/>
<dbReference type="OrthoDB" id="680344at2"/>
<evidence type="ECO:0000313" key="2">
    <source>
        <dbReference type="EMBL" id="SHI77511.1"/>
    </source>
</evidence>
<proteinExistence type="predicted"/>
<name>A0A1M6DWB2_9FLAO</name>
<dbReference type="Pfam" id="PF12680">
    <property type="entry name" value="SnoaL_2"/>
    <property type="match status" value="1"/>
</dbReference>
<accession>A0A1M6DWB2</accession>
<reference evidence="3" key="1">
    <citation type="submission" date="2016-11" db="EMBL/GenBank/DDBJ databases">
        <authorList>
            <person name="Varghese N."/>
            <person name="Submissions S."/>
        </authorList>
    </citation>
    <scope>NUCLEOTIDE SEQUENCE [LARGE SCALE GENOMIC DNA]</scope>
    <source>
        <strain evidence="3">DSM 22623</strain>
    </source>
</reference>